<keyword evidence="4" id="KW-1185">Reference proteome</keyword>
<evidence type="ECO:0000256" key="1">
    <source>
        <dbReference type="SAM" id="MobiDB-lite"/>
    </source>
</evidence>
<sequence>MSKQEINNVSKTPTMSLVKQLIPITTRSEIKIDQPPPPPTTTLQKTPRIPQILLPYIPPDVLMFELFNAIQRKAWLRARKLCYELILCDPLRKNYRDLYDRIDQIITIMDRRRRRPKQIIVSSTITSSTLQTATIKTTTTSTSTTSTLTSTTTTSTSTSISTTSTPISTSTSSTTLTSTTITSTTITLATTASTTSTSISSTASTSTKTSTSTTSTSRSTTLTLSTMTSTIATSTTTSTASTKTSTTSTSTTTRTVSCAFGYVATPSVACVDILSNLYNCGSIGYVCSSNYKICSAGICKTGLTLQLSGAIPISAWVGVTTDDAIQQVSLSVNVTLYNYSTNSVTVSSNGLLCLGSCSNAYSNQYLPTTSVGGPTAFGFWDDLEIYSGTGQMVYYATSGTAPNRITTFEYYISYYASPSSYFHFQIIFYENLPNVVKYVYFEIFNGESSSGPSITYSVNQAYAVAYNTTLIFDTNAGTYTRLG</sequence>
<dbReference type="EMBL" id="CAJNOI010000351">
    <property type="protein sequence ID" value="CAF1253104.1"/>
    <property type="molecule type" value="Genomic_DNA"/>
</dbReference>
<dbReference type="EMBL" id="CAJNOM010000683">
    <property type="protein sequence ID" value="CAF1540707.1"/>
    <property type="molecule type" value="Genomic_DNA"/>
</dbReference>
<evidence type="ECO:0000313" key="2">
    <source>
        <dbReference type="EMBL" id="CAF1253104.1"/>
    </source>
</evidence>
<organism evidence="3 4">
    <name type="scientific">Adineta steineri</name>
    <dbReference type="NCBI Taxonomy" id="433720"/>
    <lineage>
        <taxon>Eukaryota</taxon>
        <taxon>Metazoa</taxon>
        <taxon>Spiralia</taxon>
        <taxon>Gnathifera</taxon>
        <taxon>Rotifera</taxon>
        <taxon>Eurotatoria</taxon>
        <taxon>Bdelloidea</taxon>
        <taxon>Adinetida</taxon>
        <taxon>Adinetidae</taxon>
        <taxon>Adineta</taxon>
    </lineage>
</organism>
<protein>
    <submittedName>
        <fullName evidence="3">Uncharacterized protein</fullName>
    </submittedName>
</protein>
<feature type="region of interest" description="Disordered" evidence="1">
    <location>
        <begin position="143"/>
        <end position="175"/>
    </location>
</feature>
<dbReference type="OrthoDB" id="10045259at2759"/>
<reference evidence="3" key="1">
    <citation type="submission" date="2021-02" db="EMBL/GenBank/DDBJ databases">
        <authorList>
            <person name="Nowell W R."/>
        </authorList>
    </citation>
    <scope>NUCLEOTIDE SEQUENCE</scope>
</reference>
<evidence type="ECO:0000313" key="3">
    <source>
        <dbReference type="EMBL" id="CAF1540707.1"/>
    </source>
</evidence>
<comment type="caution">
    <text evidence="3">The sequence shown here is derived from an EMBL/GenBank/DDBJ whole genome shotgun (WGS) entry which is preliminary data.</text>
</comment>
<dbReference type="Proteomes" id="UP000663832">
    <property type="component" value="Unassembled WGS sequence"/>
</dbReference>
<name>A0A815W375_9BILA</name>
<evidence type="ECO:0000313" key="4">
    <source>
        <dbReference type="Proteomes" id="UP000663832"/>
    </source>
</evidence>
<dbReference type="Proteomes" id="UP000663877">
    <property type="component" value="Unassembled WGS sequence"/>
</dbReference>
<proteinExistence type="predicted"/>
<gene>
    <name evidence="2" type="ORF">BJG266_LOCUS29699</name>
    <name evidence="3" type="ORF">QVE165_LOCUS46300</name>
</gene>
<accession>A0A815W375</accession>
<dbReference type="AlphaFoldDB" id="A0A815W375"/>